<feature type="transmembrane region" description="Helical" evidence="1">
    <location>
        <begin position="255"/>
        <end position="279"/>
    </location>
</feature>
<dbReference type="eggNOG" id="arCOG14717">
    <property type="taxonomic scope" value="Archaea"/>
</dbReference>
<gene>
    <name evidence="2" type="ORF">ACAM_0101</name>
</gene>
<proteinExistence type="predicted"/>
<dbReference type="GeneID" id="17109661"/>
<dbReference type="STRING" id="1198449.ACAM_0101"/>
<feature type="transmembrane region" description="Helical" evidence="1">
    <location>
        <begin position="92"/>
        <end position="108"/>
    </location>
</feature>
<reference evidence="2 3" key="1">
    <citation type="journal article" date="2013" name="Appl. Environ. Microbiol.">
        <title>Variation of the Virus-Related Elements within Syntenic Genomes of the Hyperthermophilic Archaeon Aeropyrum.</title>
        <authorList>
            <person name="Daifuku T."/>
            <person name="Yoshida T."/>
            <person name="Kitamura T."/>
            <person name="Kawaichi S."/>
            <person name="Inoue T."/>
            <person name="Nomura K."/>
            <person name="Yoshida Y."/>
            <person name="Kuno S."/>
            <person name="Sako Y."/>
        </authorList>
    </citation>
    <scope>NUCLEOTIDE SEQUENCE [LARGE SCALE GENOMIC DNA]</scope>
    <source>
        <strain evidence="2 3">SY1</strain>
    </source>
</reference>
<evidence type="ECO:0000256" key="1">
    <source>
        <dbReference type="SAM" id="Phobius"/>
    </source>
</evidence>
<keyword evidence="1" id="KW-0472">Membrane</keyword>
<keyword evidence="1" id="KW-1133">Transmembrane helix</keyword>
<evidence type="ECO:0000313" key="3">
    <source>
        <dbReference type="Proteomes" id="UP000016887"/>
    </source>
</evidence>
<keyword evidence="3" id="KW-1185">Reference proteome</keyword>
<dbReference type="KEGG" id="acj:ACAM_0101"/>
<organism evidence="2 3">
    <name type="scientific">Aeropyrum camini SY1 = JCM 12091</name>
    <dbReference type="NCBI Taxonomy" id="1198449"/>
    <lineage>
        <taxon>Archaea</taxon>
        <taxon>Thermoproteota</taxon>
        <taxon>Thermoprotei</taxon>
        <taxon>Desulfurococcales</taxon>
        <taxon>Desulfurococcaceae</taxon>
        <taxon>Aeropyrum</taxon>
    </lineage>
</organism>
<sequence length="367" mass="39355">MRRLRIAVTILGLAATLWLRDLHYYYLDSIGLPPPVSGIKLVDLEAITRTLVNTASALLALAYVVSPAHSLAAGMLWAAADAILWLDPKLPVYTAAVVLTVYALWNLLGQTRGGEKFLPALLEIMPIATVIAVIGLLYILLDRLPGMLIAQRILQGDVALLAATLGSTAAWDFAAAIASLFLVGLMAPRIFTDILALLGGGRVARAIAKEEALEALDAEVRGSFEGLSSYLASLLASLLLAPLVRGLLRDLTYGLVGWIHWVLAEAIALLPLIAIFYIIKRLIYIMVTGRLDTTLRALSVMVAAAVLASILLSPNILVEALTGIPAGEMPESGLDALAMPETGLAIEYSLRRMDEIFSILIRLFWGG</sequence>
<accession>U3TC04</accession>
<dbReference type="EMBL" id="AP012489">
    <property type="protein sequence ID" value="BAN89570.1"/>
    <property type="molecule type" value="Genomic_DNA"/>
</dbReference>
<dbReference type="Proteomes" id="UP000016887">
    <property type="component" value="Chromosome"/>
</dbReference>
<evidence type="ECO:0000313" key="2">
    <source>
        <dbReference type="EMBL" id="BAN89570.1"/>
    </source>
</evidence>
<feature type="transmembrane region" description="Helical" evidence="1">
    <location>
        <begin position="120"/>
        <end position="141"/>
    </location>
</feature>
<feature type="transmembrane region" description="Helical" evidence="1">
    <location>
        <begin position="161"/>
        <end position="183"/>
    </location>
</feature>
<dbReference type="RefSeq" id="WP_022540850.1">
    <property type="nucleotide sequence ID" value="NC_022521.1"/>
</dbReference>
<feature type="transmembrane region" description="Helical" evidence="1">
    <location>
        <begin position="228"/>
        <end position="248"/>
    </location>
</feature>
<keyword evidence="1" id="KW-0812">Transmembrane</keyword>
<name>U3TC04_9CREN</name>
<feature type="transmembrane region" description="Helical" evidence="1">
    <location>
        <begin position="299"/>
        <end position="318"/>
    </location>
</feature>
<protein>
    <submittedName>
        <fullName evidence="2">Uncharacterized protein</fullName>
    </submittedName>
</protein>
<dbReference type="AlphaFoldDB" id="U3TC04"/>